<sequence length="53" mass="5596">MPARLAPSPRPLKREREQAARAEGEHAINSAAEEQNNSPTPHTGSPLPLAGEG</sequence>
<name>A0A917BNJ6_9HYPH</name>
<evidence type="ECO:0000256" key="1">
    <source>
        <dbReference type="SAM" id="MobiDB-lite"/>
    </source>
</evidence>
<dbReference type="AlphaFoldDB" id="A0A917BNJ6"/>
<protein>
    <submittedName>
        <fullName evidence="2">Uncharacterized protein</fullName>
    </submittedName>
</protein>
<feature type="compositionally biased region" description="Basic and acidic residues" evidence="1">
    <location>
        <begin position="12"/>
        <end position="26"/>
    </location>
</feature>
<gene>
    <name evidence="2" type="ORF">GCM10007301_10700</name>
</gene>
<feature type="region of interest" description="Disordered" evidence="1">
    <location>
        <begin position="1"/>
        <end position="53"/>
    </location>
</feature>
<proteinExistence type="predicted"/>
<dbReference type="EMBL" id="BMCT01000001">
    <property type="protein sequence ID" value="GGF53097.1"/>
    <property type="molecule type" value="Genomic_DNA"/>
</dbReference>
<reference evidence="2" key="2">
    <citation type="submission" date="2020-09" db="EMBL/GenBank/DDBJ databases">
        <authorList>
            <person name="Sun Q."/>
            <person name="Sedlacek I."/>
        </authorList>
    </citation>
    <scope>NUCLEOTIDE SEQUENCE</scope>
    <source>
        <strain evidence="2">CCM 7897</strain>
    </source>
</reference>
<evidence type="ECO:0000313" key="3">
    <source>
        <dbReference type="Proteomes" id="UP000606044"/>
    </source>
</evidence>
<feature type="compositionally biased region" description="Polar residues" evidence="1">
    <location>
        <begin position="32"/>
        <end position="43"/>
    </location>
</feature>
<reference evidence="2" key="1">
    <citation type="journal article" date="2014" name="Int. J. Syst. Evol. Microbiol.">
        <title>Complete genome sequence of Corynebacterium casei LMG S-19264T (=DSM 44701T), isolated from a smear-ripened cheese.</title>
        <authorList>
            <consortium name="US DOE Joint Genome Institute (JGI-PGF)"/>
            <person name="Walter F."/>
            <person name="Albersmeier A."/>
            <person name="Kalinowski J."/>
            <person name="Ruckert C."/>
        </authorList>
    </citation>
    <scope>NUCLEOTIDE SEQUENCE</scope>
    <source>
        <strain evidence="2">CCM 7897</strain>
    </source>
</reference>
<evidence type="ECO:0000313" key="2">
    <source>
        <dbReference type="EMBL" id="GGF53097.1"/>
    </source>
</evidence>
<organism evidence="2 3">
    <name type="scientific">Azorhizobium oxalatiphilum</name>
    <dbReference type="NCBI Taxonomy" id="980631"/>
    <lineage>
        <taxon>Bacteria</taxon>
        <taxon>Pseudomonadati</taxon>
        <taxon>Pseudomonadota</taxon>
        <taxon>Alphaproteobacteria</taxon>
        <taxon>Hyphomicrobiales</taxon>
        <taxon>Xanthobacteraceae</taxon>
        <taxon>Azorhizobium</taxon>
    </lineage>
</organism>
<dbReference type="Proteomes" id="UP000606044">
    <property type="component" value="Unassembled WGS sequence"/>
</dbReference>
<comment type="caution">
    <text evidence="2">The sequence shown here is derived from an EMBL/GenBank/DDBJ whole genome shotgun (WGS) entry which is preliminary data.</text>
</comment>
<keyword evidence="3" id="KW-1185">Reference proteome</keyword>
<accession>A0A917BNJ6</accession>